<feature type="compositionally biased region" description="Acidic residues" evidence="2">
    <location>
        <begin position="89"/>
        <end position="110"/>
    </location>
</feature>
<feature type="transmembrane region" description="Helical" evidence="3">
    <location>
        <begin position="587"/>
        <end position="605"/>
    </location>
</feature>
<dbReference type="SMART" id="SM00028">
    <property type="entry name" value="TPR"/>
    <property type="match status" value="2"/>
</dbReference>
<dbReference type="Proteomes" id="UP001515480">
    <property type="component" value="Unassembled WGS sequence"/>
</dbReference>
<evidence type="ECO:0000313" key="6">
    <source>
        <dbReference type="Proteomes" id="UP001515480"/>
    </source>
</evidence>
<feature type="chain" id="PRO_5044266342" evidence="4">
    <location>
        <begin position="19"/>
        <end position="1211"/>
    </location>
</feature>
<dbReference type="InterPro" id="IPR019734">
    <property type="entry name" value="TPR_rpt"/>
</dbReference>
<evidence type="ECO:0000256" key="4">
    <source>
        <dbReference type="SAM" id="SignalP"/>
    </source>
</evidence>
<feature type="coiled-coil region" evidence="1">
    <location>
        <begin position="523"/>
        <end position="554"/>
    </location>
</feature>
<feature type="transmembrane region" description="Helical" evidence="3">
    <location>
        <begin position="122"/>
        <end position="144"/>
    </location>
</feature>
<keyword evidence="4" id="KW-0732">Signal</keyword>
<proteinExistence type="predicted"/>
<feature type="compositionally biased region" description="Polar residues" evidence="2">
    <location>
        <begin position="1099"/>
        <end position="1110"/>
    </location>
</feature>
<evidence type="ECO:0000256" key="2">
    <source>
        <dbReference type="SAM" id="MobiDB-lite"/>
    </source>
</evidence>
<feature type="compositionally biased region" description="Basic and acidic residues" evidence="2">
    <location>
        <begin position="74"/>
        <end position="87"/>
    </location>
</feature>
<accession>A0AB34K048</accession>
<feature type="transmembrane region" description="Helical" evidence="3">
    <location>
        <begin position="190"/>
        <end position="207"/>
    </location>
</feature>
<feature type="region of interest" description="Disordered" evidence="2">
    <location>
        <begin position="74"/>
        <end position="110"/>
    </location>
</feature>
<keyword evidence="3" id="KW-0812">Transmembrane</keyword>
<gene>
    <name evidence="5" type="ORF">AB1Y20_015009</name>
</gene>
<dbReference type="InterPro" id="IPR011990">
    <property type="entry name" value="TPR-like_helical_dom_sf"/>
</dbReference>
<evidence type="ECO:0000256" key="1">
    <source>
        <dbReference type="SAM" id="Coils"/>
    </source>
</evidence>
<sequence>MTPWRGVLLLLACGLATARRLEEMRPYYEDAPLRLRGAPHGAGRHAIALEQPRTAVSARRLGEQALGKGPRELHAENHEHGEPHGEAEGGAEGEGEGGEEEEEEEEEEENIFALPAGFDKNLLSLLITGLILVTVLYEVITEYLENDVFVDEISKALLQKMIKELAVLGFVSFTATMILQFVHLSEINHLLFEYAHVLLFITACMYAKEIWIFSKTVDKIAHDFKASDFTPEEEVERMIAVLKEDMSAWENFNDDDYHTSFSPLRVAHSFMRRTYLRLQNIVHNTAAQAQFCVLKFHLLGFNELLSMKKFRVHEFLHHSMEKSIKEMIDIRSSTWYASGVVVLCSWLVGFRGQLGVDFFIIWSFLLMFAECILILATNAVLVQMVEHGHKLRTAGSVKIKVEPSSLFAALGLKEVLGQNPVLASLMAKSSRPLLATTPGRSRLAVIFRKAAAKIPRPKLRRASISRERISRDIDRSSKEHLHEDHHKAQHLKSKLKIPHSIITRHVELQAFIDVRVKQLDMEVQASMTQNAATNKELREAKEEMNEKLLKWTELAVQLVVLLQCMLQALILTMLARDALFYHGPMGGSVYIFLVWLPTVIMSYKVTPKVLSNYSLALAVAKLDRDLLHEMADELVNQGDYANATQMLEFAQRMTLSMDQLRDKAVVREKVRNLNKLGEQRWRYRVVEEGQSPRDAAIEVLKKAAQYIQEHLTFAMEEKGTPIEPAPFEASEMEKLRHIVQSCTPGLRKEWGAELTEATQGLAVAQLIFNTARDDDDKIAELLEFTLALRKEINDKAGMAATLNSLGTLYEKQKKWDKAETQHKKSLETRMMMYNMTKESNVKERKNLAQQIAQSLTSLGNMESQKFSDVDNIVKEMLSDELSAAQMKTADELNELNAKIATTTADLKTKFFDSALGYLTEARERYEEGFSATHPKLAWAIEGIAALHQKRGNLREATLAWDQSIEIRTALQQGAGKKEMFSKELKKAEEAKIQLQQKREAVRNKLASARTKGMLKGIAEVSKQQMAAEVSKQQMAAPPEASKTSNNQSAALSTEGAAAHPEAGKTSNNQGAGLSTEEGAASQDLSKQELTASAEGNAPQPRSTPSAQQVEVAQADALALGDLHVKAKSTLELESPTRDVEVIIEALNLDNARYPEPWEEVYQALPIAIGVSARRLALRKRLFHAERQHLASRLDGARDQLQTEQSLHQLLD</sequence>
<comment type="caution">
    <text evidence="5">The sequence shown here is derived from an EMBL/GenBank/DDBJ whole genome shotgun (WGS) entry which is preliminary data.</text>
</comment>
<keyword evidence="3" id="KW-1133">Transmembrane helix</keyword>
<dbReference type="Pfam" id="PF13374">
    <property type="entry name" value="TPR_10"/>
    <property type="match status" value="1"/>
</dbReference>
<dbReference type="Gene3D" id="1.25.40.10">
    <property type="entry name" value="Tetratricopeptide repeat domain"/>
    <property type="match status" value="1"/>
</dbReference>
<protein>
    <submittedName>
        <fullName evidence="5">Uncharacterized protein</fullName>
    </submittedName>
</protein>
<keyword evidence="1" id="KW-0175">Coiled coil</keyword>
<feature type="transmembrane region" description="Helical" evidence="3">
    <location>
        <begin position="335"/>
        <end position="354"/>
    </location>
</feature>
<feature type="transmembrane region" description="Helical" evidence="3">
    <location>
        <begin position="165"/>
        <end position="184"/>
    </location>
</feature>
<name>A0AB34K048_PRYPA</name>
<evidence type="ECO:0000313" key="5">
    <source>
        <dbReference type="EMBL" id="KAL1526291.1"/>
    </source>
</evidence>
<keyword evidence="6" id="KW-1185">Reference proteome</keyword>
<dbReference type="EMBL" id="JBGBPQ010000003">
    <property type="protein sequence ID" value="KAL1526291.1"/>
    <property type="molecule type" value="Genomic_DNA"/>
</dbReference>
<dbReference type="SUPFAM" id="SSF48452">
    <property type="entry name" value="TPR-like"/>
    <property type="match status" value="1"/>
</dbReference>
<feature type="region of interest" description="Disordered" evidence="2">
    <location>
        <begin position="1028"/>
        <end position="1110"/>
    </location>
</feature>
<feature type="compositionally biased region" description="Polar residues" evidence="2">
    <location>
        <begin position="1041"/>
        <end position="1051"/>
    </location>
</feature>
<keyword evidence="3" id="KW-0472">Membrane</keyword>
<feature type="signal peptide" evidence="4">
    <location>
        <begin position="1"/>
        <end position="18"/>
    </location>
</feature>
<evidence type="ECO:0000256" key="3">
    <source>
        <dbReference type="SAM" id="Phobius"/>
    </source>
</evidence>
<reference evidence="5 6" key="1">
    <citation type="journal article" date="2024" name="Science">
        <title>Giant polyketide synthase enzymes in the biosynthesis of giant marine polyether toxins.</title>
        <authorList>
            <person name="Fallon T.R."/>
            <person name="Shende V.V."/>
            <person name="Wierzbicki I.H."/>
            <person name="Pendleton A.L."/>
            <person name="Watervoot N.F."/>
            <person name="Auber R.P."/>
            <person name="Gonzalez D.J."/>
            <person name="Wisecaver J.H."/>
            <person name="Moore B.S."/>
        </authorList>
    </citation>
    <scope>NUCLEOTIDE SEQUENCE [LARGE SCALE GENOMIC DNA]</scope>
    <source>
        <strain evidence="5 6">12B1</strain>
    </source>
</reference>
<organism evidence="5 6">
    <name type="scientific">Prymnesium parvum</name>
    <name type="common">Toxic golden alga</name>
    <dbReference type="NCBI Taxonomy" id="97485"/>
    <lineage>
        <taxon>Eukaryota</taxon>
        <taxon>Haptista</taxon>
        <taxon>Haptophyta</taxon>
        <taxon>Prymnesiophyceae</taxon>
        <taxon>Prymnesiales</taxon>
        <taxon>Prymnesiaceae</taxon>
        <taxon>Prymnesium</taxon>
    </lineage>
</organism>
<feature type="coiled-coil region" evidence="1">
    <location>
        <begin position="977"/>
        <end position="1011"/>
    </location>
</feature>
<feature type="transmembrane region" description="Helical" evidence="3">
    <location>
        <begin position="360"/>
        <end position="382"/>
    </location>
</feature>
<dbReference type="AlphaFoldDB" id="A0AB34K048"/>